<evidence type="ECO:0000313" key="2">
    <source>
        <dbReference type="EMBL" id="WAI02569.1"/>
    </source>
</evidence>
<dbReference type="InterPro" id="IPR035093">
    <property type="entry name" value="RelE/ParE_toxin_dom_sf"/>
</dbReference>
<protein>
    <submittedName>
        <fullName evidence="2">Type II toxin-antitoxin system RelE/ParE family toxin</fullName>
    </submittedName>
</protein>
<evidence type="ECO:0000256" key="1">
    <source>
        <dbReference type="ARBA" id="ARBA00022649"/>
    </source>
</evidence>
<dbReference type="EMBL" id="CP113361">
    <property type="protein sequence ID" value="WAI02569.1"/>
    <property type="molecule type" value="Genomic_DNA"/>
</dbReference>
<sequence>MHYRLIYSSSARHSLKRLPREIMLKFINAFHTLADVENPRISLKELRGPDNPPFYSLRIGQYRAVMSIVDDEMVIHVIEVGHRRHLYRKC</sequence>
<keyword evidence="1" id="KW-1277">Toxin-antitoxin system</keyword>
<proteinExistence type="predicted"/>
<keyword evidence="3" id="KW-1185">Reference proteome</keyword>
<dbReference type="Gene3D" id="3.30.2310.20">
    <property type="entry name" value="RelE-like"/>
    <property type="match status" value="1"/>
</dbReference>
<accession>A0A9X9S5Y5</accession>
<dbReference type="InterPro" id="IPR007712">
    <property type="entry name" value="RelE/ParE_toxin"/>
</dbReference>
<reference evidence="2" key="1">
    <citation type="submission" date="2022-11" db="EMBL/GenBank/DDBJ databases">
        <title>Complete genome sequence of Methanogenium organophilum DSM 3596.</title>
        <authorList>
            <person name="Chen S.-C."/>
            <person name="Lai S.-J."/>
            <person name="You Y.-T."/>
        </authorList>
    </citation>
    <scope>NUCLEOTIDE SEQUENCE</scope>
    <source>
        <strain evidence="2">DSM 3596</strain>
    </source>
</reference>
<dbReference type="KEGG" id="mou:OU421_04920"/>
<gene>
    <name evidence="2" type="ORF">OU421_04920</name>
</gene>
<name>A0A9X9S5Y5_METOG</name>
<organism evidence="2 3">
    <name type="scientific">Methanogenium organophilum</name>
    <dbReference type="NCBI Taxonomy" id="2199"/>
    <lineage>
        <taxon>Archaea</taxon>
        <taxon>Methanobacteriati</taxon>
        <taxon>Methanobacteriota</taxon>
        <taxon>Stenosarchaea group</taxon>
        <taxon>Methanomicrobia</taxon>
        <taxon>Methanomicrobiales</taxon>
        <taxon>Methanomicrobiaceae</taxon>
        <taxon>Methanogenium</taxon>
    </lineage>
</organism>
<dbReference type="Pfam" id="PF05016">
    <property type="entry name" value="ParE_toxin"/>
    <property type="match status" value="1"/>
</dbReference>
<dbReference type="Proteomes" id="UP001163096">
    <property type="component" value="Chromosome"/>
</dbReference>
<evidence type="ECO:0000313" key="3">
    <source>
        <dbReference type="Proteomes" id="UP001163096"/>
    </source>
</evidence>
<dbReference type="SUPFAM" id="SSF143011">
    <property type="entry name" value="RelE-like"/>
    <property type="match status" value="1"/>
</dbReference>
<dbReference type="AlphaFoldDB" id="A0A9X9S5Y5"/>
<dbReference type="PANTHER" id="PTHR35601:SF1">
    <property type="entry name" value="TOXIN RELE"/>
    <property type="match status" value="1"/>
</dbReference>
<dbReference type="PANTHER" id="PTHR35601">
    <property type="entry name" value="TOXIN RELE"/>
    <property type="match status" value="1"/>
</dbReference>